<sequence>MLDDKMPGCGLKAKPHIDSRIRLLKKQTAAIKKMMGPNASGFGWNDQDKCITAEKNIFDTWSKTHPNAKGLRNKPFAYYESLSIIFGNDCANGERVENAADSAEELSPGLNNREDGLEEIDLSNILTQTSCGTPNIGPVNAKKTGQRKRSIVL</sequence>
<name>A0AAV1C5A3_OLDCO</name>
<accession>A0AAV1C5A3</accession>
<dbReference type="PANTHER" id="PTHR46250">
    <property type="entry name" value="MYB/SANT-LIKE DNA-BINDING DOMAIN PROTEIN-RELATED"/>
    <property type="match status" value="1"/>
</dbReference>
<organism evidence="1 2">
    <name type="scientific">Oldenlandia corymbosa var. corymbosa</name>
    <dbReference type="NCBI Taxonomy" id="529605"/>
    <lineage>
        <taxon>Eukaryota</taxon>
        <taxon>Viridiplantae</taxon>
        <taxon>Streptophyta</taxon>
        <taxon>Embryophyta</taxon>
        <taxon>Tracheophyta</taxon>
        <taxon>Spermatophyta</taxon>
        <taxon>Magnoliopsida</taxon>
        <taxon>eudicotyledons</taxon>
        <taxon>Gunneridae</taxon>
        <taxon>Pentapetalae</taxon>
        <taxon>asterids</taxon>
        <taxon>lamiids</taxon>
        <taxon>Gentianales</taxon>
        <taxon>Rubiaceae</taxon>
        <taxon>Rubioideae</taxon>
        <taxon>Spermacoceae</taxon>
        <taxon>Hedyotis-Oldenlandia complex</taxon>
        <taxon>Oldenlandia</taxon>
    </lineage>
</organism>
<evidence type="ECO:0000313" key="1">
    <source>
        <dbReference type="EMBL" id="CAI9089612.1"/>
    </source>
</evidence>
<dbReference type="Proteomes" id="UP001161247">
    <property type="component" value="Chromosome 1"/>
</dbReference>
<proteinExistence type="predicted"/>
<dbReference type="EMBL" id="OX459118">
    <property type="protein sequence ID" value="CAI9089612.1"/>
    <property type="molecule type" value="Genomic_DNA"/>
</dbReference>
<keyword evidence="2" id="KW-1185">Reference proteome</keyword>
<protein>
    <submittedName>
        <fullName evidence="1">OLC1v1024214C1</fullName>
    </submittedName>
</protein>
<reference evidence="1" key="1">
    <citation type="submission" date="2023-03" db="EMBL/GenBank/DDBJ databases">
        <authorList>
            <person name="Julca I."/>
        </authorList>
    </citation>
    <scope>NUCLEOTIDE SEQUENCE</scope>
</reference>
<dbReference type="AlphaFoldDB" id="A0AAV1C5A3"/>
<dbReference type="PANTHER" id="PTHR46250:SF18">
    <property type="entry name" value="MYB_SANT-LIKE DOMAIN-CONTAINING PROTEIN"/>
    <property type="match status" value="1"/>
</dbReference>
<gene>
    <name evidence="1" type="ORF">OLC1_LOCUS1933</name>
</gene>
<evidence type="ECO:0000313" key="2">
    <source>
        <dbReference type="Proteomes" id="UP001161247"/>
    </source>
</evidence>